<sequence>MGRTSTNPKKFVISCRVNHREMQDLVERAEEEGISITALLRKCLQLPPTQTRQFGTFSFE</sequence>
<keyword evidence="2" id="KW-1185">Reference proteome</keyword>
<name>A0ABM8HVB0_9BACT</name>
<dbReference type="RefSeq" id="WP_221251913.1">
    <property type="nucleotide sequence ID" value="NZ_AP024355.1"/>
</dbReference>
<evidence type="ECO:0008006" key="3">
    <source>
        <dbReference type="Google" id="ProtNLM"/>
    </source>
</evidence>
<reference evidence="1 2" key="1">
    <citation type="journal article" date="2016" name="C (Basel)">
        <title>Selective Growth of and Electricity Production by Marine Exoelectrogenic Bacteria in Self-Aggregated Hydrogel of Microbially Reduced Graphene Oxide.</title>
        <authorList>
            <person name="Yoshida N."/>
            <person name="Goto Y."/>
            <person name="Miyata Y."/>
        </authorList>
    </citation>
    <scope>NUCLEOTIDE SEQUENCE [LARGE SCALE GENOMIC DNA]</scope>
    <source>
        <strain evidence="1 2">NIT-T3</strain>
    </source>
</reference>
<organism evidence="1 2">
    <name type="scientific">Desulfuromonas versatilis</name>
    <dbReference type="NCBI Taxonomy" id="2802975"/>
    <lineage>
        <taxon>Bacteria</taxon>
        <taxon>Pseudomonadati</taxon>
        <taxon>Thermodesulfobacteriota</taxon>
        <taxon>Desulfuromonadia</taxon>
        <taxon>Desulfuromonadales</taxon>
        <taxon>Desulfuromonadaceae</taxon>
        <taxon>Desulfuromonas</taxon>
    </lineage>
</organism>
<proteinExistence type="predicted"/>
<gene>
    <name evidence="1" type="ORF">DESUT3_15250</name>
</gene>
<protein>
    <recommendedName>
        <fullName evidence="3">Hydrogen-dependent growth transcriptional repressor</fullName>
    </recommendedName>
</protein>
<accession>A0ABM8HVB0</accession>
<evidence type="ECO:0000313" key="2">
    <source>
        <dbReference type="Proteomes" id="UP001319827"/>
    </source>
</evidence>
<dbReference type="Proteomes" id="UP001319827">
    <property type="component" value="Chromosome"/>
</dbReference>
<reference evidence="1 2" key="2">
    <citation type="journal article" date="2021" name="Int. J. Syst. Evol. Microbiol.">
        <title>Isolation and Polyphasic Characterization of Desulfuromonas versatilis sp. Nov., an Electrogenic Bacteria Capable of Versatile Metabolism Isolated from a Graphene Oxide-Reducing Enrichment Culture.</title>
        <authorList>
            <person name="Xie L."/>
            <person name="Yoshida N."/>
            <person name="Ishii S."/>
            <person name="Meng L."/>
        </authorList>
    </citation>
    <scope>NUCLEOTIDE SEQUENCE [LARGE SCALE GENOMIC DNA]</scope>
    <source>
        <strain evidence="1 2">NIT-T3</strain>
    </source>
</reference>
<evidence type="ECO:0000313" key="1">
    <source>
        <dbReference type="EMBL" id="BCR04456.1"/>
    </source>
</evidence>
<dbReference type="EMBL" id="AP024355">
    <property type="protein sequence ID" value="BCR04456.1"/>
    <property type="molecule type" value="Genomic_DNA"/>
</dbReference>